<evidence type="ECO:0000256" key="1">
    <source>
        <dbReference type="SAM" id="SignalP"/>
    </source>
</evidence>
<dbReference type="EMBL" id="JAHQIW010004114">
    <property type="protein sequence ID" value="KAJ1361098.1"/>
    <property type="molecule type" value="Genomic_DNA"/>
</dbReference>
<gene>
    <name evidence="2" type="ORF">KIN20_020276</name>
</gene>
<name>A0AAD5MSN4_PARTN</name>
<sequence length="252" mass="26924">MAKTSIDPFMISLLATISTVLGCGVIPAGQASTTTFTVTGITTLPVAMAYSGKPEVSAQVPGIATTRDGAKAFVSRLVMQTIVNVLESQARSALTPDVAISAILGQLSVRVTYEPLPCQMIVFDVTKNTMMTKDDQFCIIVGDAVTGICTGTMQGVKMNVMCTDTSKATIGPVPSNHTSISGTLMTTNIIMANWSRQMWQSVLKQSGSNVGIWSIWIAFLLGNGQCRWKPKLNSVMFHSNISSQLIFFILAS</sequence>
<dbReference type="AlphaFoldDB" id="A0AAD5MSN4"/>
<comment type="caution">
    <text evidence="2">The sequence shown here is derived from an EMBL/GenBank/DDBJ whole genome shotgun (WGS) entry which is preliminary data.</text>
</comment>
<feature type="chain" id="PRO_5041950042" evidence="1">
    <location>
        <begin position="23"/>
        <end position="252"/>
    </location>
</feature>
<proteinExistence type="predicted"/>
<evidence type="ECO:0000313" key="3">
    <source>
        <dbReference type="Proteomes" id="UP001196413"/>
    </source>
</evidence>
<evidence type="ECO:0000313" key="2">
    <source>
        <dbReference type="EMBL" id="KAJ1361098.1"/>
    </source>
</evidence>
<reference evidence="2" key="1">
    <citation type="submission" date="2021-06" db="EMBL/GenBank/DDBJ databases">
        <title>Parelaphostrongylus tenuis whole genome reference sequence.</title>
        <authorList>
            <person name="Garwood T.J."/>
            <person name="Larsen P.A."/>
            <person name="Fountain-Jones N.M."/>
            <person name="Garbe J.R."/>
            <person name="Macchietto M.G."/>
            <person name="Kania S.A."/>
            <person name="Gerhold R.W."/>
            <person name="Richards J.E."/>
            <person name="Wolf T.M."/>
        </authorList>
    </citation>
    <scope>NUCLEOTIDE SEQUENCE</scope>
    <source>
        <strain evidence="2">MNPRO001-30</strain>
        <tissue evidence="2">Meninges</tissue>
    </source>
</reference>
<feature type="signal peptide" evidence="1">
    <location>
        <begin position="1"/>
        <end position="22"/>
    </location>
</feature>
<dbReference type="PROSITE" id="PS51257">
    <property type="entry name" value="PROKAR_LIPOPROTEIN"/>
    <property type="match status" value="1"/>
</dbReference>
<dbReference type="Proteomes" id="UP001196413">
    <property type="component" value="Unassembled WGS sequence"/>
</dbReference>
<protein>
    <submittedName>
        <fullName evidence="2">Uncharacterized protein</fullName>
    </submittedName>
</protein>
<keyword evidence="1" id="KW-0732">Signal</keyword>
<organism evidence="2 3">
    <name type="scientific">Parelaphostrongylus tenuis</name>
    <name type="common">Meningeal worm</name>
    <dbReference type="NCBI Taxonomy" id="148309"/>
    <lineage>
        <taxon>Eukaryota</taxon>
        <taxon>Metazoa</taxon>
        <taxon>Ecdysozoa</taxon>
        <taxon>Nematoda</taxon>
        <taxon>Chromadorea</taxon>
        <taxon>Rhabditida</taxon>
        <taxon>Rhabditina</taxon>
        <taxon>Rhabditomorpha</taxon>
        <taxon>Strongyloidea</taxon>
        <taxon>Metastrongylidae</taxon>
        <taxon>Parelaphostrongylus</taxon>
    </lineage>
</organism>
<keyword evidence="3" id="KW-1185">Reference proteome</keyword>
<accession>A0AAD5MSN4</accession>